<proteinExistence type="predicted"/>
<dbReference type="EMBL" id="QQNA01000187">
    <property type="protein sequence ID" value="RDG35931.1"/>
    <property type="molecule type" value="Genomic_DNA"/>
</dbReference>
<organism evidence="1 2">
    <name type="scientific">Streptomyces corynorhini</name>
    <dbReference type="NCBI Taxonomy" id="2282652"/>
    <lineage>
        <taxon>Bacteria</taxon>
        <taxon>Bacillati</taxon>
        <taxon>Actinomycetota</taxon>
        <taxon>Actinomycetes</taxon>
        <taxon>Kitasatosporales</taxon>
        <taxon>Streptomycetaceae</taxon>
        <taxon>Streptomyces</taxon>
    </lineage>
</organism>
<evidence type="ECO:0000313" key="2">
    <source>
        <dbReference type="Proteomes" id="UP000253741"/>
    </source>
</evidence>
<comment type="caution">
    <text evidence="1">The sequence shown here is derived from an EMBL/GenBank/DDBJ whole genome shotgun (WGS) entry which is preliminary data.</text>
</comment>
<dbReference type="Proteomes" id="UP000253741">
    <property type="component" value="Unassembled WGS sequence"/>
</dbReference>
<dbReference type="NCBIfam" id="NF033525">
    <property type="entry name" value="lasso_albusnod"/>
    <property type="match status" value="1"/>
</dbReference>
<dbReference type="AlphaFoldDB" id="A0A370B2W4"/>
<accession>A0A370B2W4</accession>
<dbReference type="RefSeq" id="WP_114625661.1">
    <property type="nucleotide sequence ID" value="NZ_QQNA01000187.1"/>
</dbReference>
<sequence>MNDLLRTDAGTNSEDELLPVALGDIAELTEGQGRGQSEDKRRAYNS</sequence>
<reference evidence="1 2" key="1">
    <citation type="submission" date="2018-07" db="EMBL/GenBank/DDBJ databases">
        <title>Streptomyces species from bats.</title>
        <authorList>
            <person name="Dunlap C."/>
        </authorList>
    </citation>
    <scope>NUCLEOTIDE SEQUENCE [LARGE SCALE GENOMIC DNA]</scope>
    <source>
        <strain evidence="1 2">AC230</strain>
    </source>
</reference>
<keyword evidence="2" id="KW-1185">Reference proteome</keyword>
<name>A0A370B2W4_9ACTN</name>
<gene>
    <name evidence="1" type="ORF">DVH02_22650</name>
</gene>
<evidence type="ECO:0000313" key="1">
    <source>
        <dbReference type="EMBL" id="RDG35931.1"/>
    </source>
</evidence>
<protein>
    <submittedName>
        <fullName evidence="1">Albusnodin family lasso peptide</fullName>
    </submittedName>
</protein>
<dbReference type="OrthoDB" id="4264270at2"/>